<comment type="caution">
    <text evidence="1">The sequence shown here is derived from an EMBL/GenBank/DDBJ whole genome shotgun (WGS) entry which is preliminary data.</text>
</comment>
<gene>
    <name evidence="1" type="ORF">PACLA_8A086690</name>
</gene>
<evidence type="ECO:0000313" key="1">
    <source>
        <dbReference type="EMBL" id="CAB4037524.1"/>
    </source>
</evidence>
<evidence type="ECO:0000313" key="2">
    <source>
        <dbReference type="Proteomes" id="UP001152795"/>
    </source>
</evidence>
<dbReference type="EMBL" id="CACRXK020023185">
    <property type="protein sequence ID" value="CAB4037524.1"/>
    <property type="molecule type" value="Genomic_DNA"/>
</dbReference>
<dbReference type="AlphaFoldDB" id="A0A6S7K4H0"/>
<keyword evidence="2" id="KW-1185">Reference proteome</keyword>
<organism evidence="1 2">
    <name type="scientific">Paramuricea clavata</name>
    <name type="common">Red gorgonian</name>
    <name type="synonym">Violescent sea-whip</name>
    <dbReference type="NCBI Taxonomy" id="317549"/>
    <lineage>
        <taxon>Eukaryota</taxon>
        <taxon>Metazoa</taxon>
        <taxon>Cnidaria</taxon>
        <taxon>Anthozoa</taxon>
        <taxon>Octocorallia</taxon>
        <taxon>Malacalcyonacea</taxon>
        <taxon>Plexauridae</taxon>
        <taxon>Paramuricea</taxon>
    </lineage>
</organism>
<reference evidence="1" key="1">
    <citation type="submission" date="2020-04" db="EMBL/GenBank/DDBJ databases">
        <authorList>
            <person name="Alioto T."/>
            <person name="Alioto T."/>
            <person name="Gomez Garrido J."/>
        </authorList>
    </citation>
    <scope>NUCLEOTIDE SEQUENCE</scope>
    <source>
        <strain evidence="1">A484AB</strain>
    </source>
</reference>
<sequence length="104" mass="11697">MAPTFNRDLELTKRGGTSMCKLSGNDYIITTTKYDKYSKNRSVLTTHYTGNGKCEPRSKTTKLSGNRTFECRPIKHSLAEKKGIPGSDWETKDITVGCEVFILE</sequence>
<proteinExistence type="predicted"/>
<accession>A0A6S7K4H0</accession>
<protein>
    <submittedName>
        <fullName evidence="1">Uncharacterized protein</fullName>
    </submittedName>
</protein>
<dbReference type="Proteomes" id="UP001152795">
    <property type="component" value="Unassembled WGS sequence"/>
</dbReference>
<name>A0A6S7K4H0_PARCT</name>